<dbReference type="Gene3D" id="3.40.309.10">
    <property type="entry name" value="Aldehyde Dehydrogenase, Chain A, domain 2"/>
    <property type="match status" value="1"/>
</dbReference>
<dbReference type="InterPro" id="IPR016161">
    <property type="entry name" value="Ald_DH/histidinol_DH"/>
</dbReference>
<dbReference type="Pfam" id="PF00171">
    <property type="entry name" value="Aldedh"/>
    <property type="match status" value="1"/>
</dbReference>
<dbReference type="PANTHER" id="PTHR43353:SF3">
    <property type="entry name" value="ALDEHYDE DEHYDROGENASE-RELATED"/>
    <property type="match status" value="1"/>
</dbReference>
<name>A0ABT9PA44_9ACTN</name>
<dbReference type="InterPro" id="IPR044151">
    <property type="entry name" value="ALDH_KGSADH"/>
</dbReference>
<dbReference type="InterPro" id="IPR015590">
    <property type="entry name" value="Aldehyde_DH_dom"/>
</dbReference>
<dbReference type="InterPro" id="IPR050740">
    <property type="entry name" value="Aldehyde_DH_Superfamily"/>
</dbReference>
<evidence type="ECO:0000256" key="1">
    <source>
        <dbReference type="ARBA" id="ARBA00023002"/>
    </source>
</evidence>
<dbReference type="EC" id="1.2.1.4" evidence="3"/>
<keyword evidence="1 3" id="KW-0560">Oxidoreductase</keyword>
<organism evidence="3 4">
    <name type="scientific">Kineosporia succinea</name>
    <dbReference type="NCBI Taxonomy" id="84632"/>
    <lineage>
        <taxon>Bacteria</taxon>
        <taxon>Bacillati</taxon>
        <taxon>Actinomycetota</taxon>
        <taxon>Actinomycetes</taxon>
        <taxon>Kineosporiales</taxon>
        <taxon>Kineosporiaceae</taxon>
        <taxon>Kineosporia</taxon>
    </lineage>
</organism>
<comment type="caution">
    <text evidence="3">The sequence shown here is derived from an EMBL/GenBank/DDBJ whole genome shotgun (WGS) entry which is preliminary data.</text>
</comment>
<dbReference type="RefSeq" id="WP_307246575.1">
    <property type="nucleotide sequence ID" value="NZ_JAUSQZ010000001.1"/>
</dbReference>
<proteinExistence type="predicted"/>
<dbReference type="SUPFAM" id="SSF53720">
    <property type="entry name" value="ALDH-like"/>
    <property type="match status" value="1"/>
</dbReference>
<evidence type="ECO:0000313" key="4">
    <source>
        <dbReference type="Proteomes" id="UP001235712"/>
    </source>
</evidence>
<dbReference type="InterPro" id="IPR016162">
    <property type="entry name" value="Ald_DH_N"/>
</dbReference>
<evidence type="ECO:0000259" key="2">
    <source>
        <dbReference type="Pfam" id="PF00171"/>
    </source>
</evidence>
<dbReference type="CDD" id="cd07129">
    <property type="entry name" value="ALDH_KGSADH"/>
    <property type="match status" value="1"/>
</dbReference>
<gene>
    <name evidence="3" type="ORF">J2S57_004654</name>
</gene>
<evidence type="ECO:0000313" key="3">
    <source>
        <dbReference type="EMBL" id="MDP9828905.1"/>
    </source>
</evidence>
<dbReference type="GO" id="GO:0033721">
    <property type="term" value="F:aldehyde dehydrogenase (NADP+) activity"/>
    <property type="evidence" value="ECO:0007669"/>
    <property type="project" value="UniProtKB-EC"/>
</dbReference>
<dbReference type="PANTHER" id="PTHR43353">
    <property type="entry name" value="SUCCINATE-SEMIALDEHYDE DEHYDROGENASE, MITOCHONDRIAL"/>
    <property type="match status" value="1"/>
</dbReference>
<keyword evidence="4" id="KW-1185">Reference proteome</keyword>
<dbReference type="Gene3D" id="3.40.605.10">
    <property type="entry name" value="Aldehyde Dehydrogenase, Chain A, domain 1"/>
    <property type="match status" value="1"/>
</dbReference>
<dbReference type="EMBL" id="JAUSQZ010000001">
    <property type="protein sequence ID" value="MDP9828905.1"/>
    <property type="molecule type" value="Genomic_DNA"/>
</dbReference>
<protein>
    <submittedName>
        <fullName evidence="3">NADP-dependent aldehyde dehydrogenase</fullName>
        <ecNumber evidence="3">1.2.1.4</ecNumber>
    </submittedName>
</protein>
<reference evidence="3 4" key="1">
    <citation type="submission" date="2023-07" db="EMBL/GenBank/DDBJ databases">
        <title>Sequencing the genomes of 1000 actinobacteria strains.</title>
        <authorList>
            <person name="Klenk H.-P."/>
        </authorList>
    </citation>
    <scope>NUCLEOTIDE SEQUENCE [LARGE SCALE GENOMIC DNA]</scope>
    <source>
        <strain evidence="3 4">DSM 44388</strain>
    </source>
</reference>
<feature type="domain" description="Aldehyde dehydrogenase" evidence="2">
    <location>
        <begin position="8"/>
        <end position="271"/>
    </location>
</feature>
<sequence length="464" mass="47802">MSKDDMTSLDKVLSAAAAVPLTGARAATPTDRAGWLDAAADALDAAADELIPLAHSESHLPTARLTGELKRTTFQARLFADALRTGALTPSRVDPPEANWGSGPRPDLRRGVVPLGPVLVFAASNFPFAFSVFGGDTVSALAAGCPVVVKAHPGHPELSRRTAALVADVLPEGMFALVEGVDPSLAALRDSRIKAVGFTGSTAGGRALYDIAVSRPEPIPFYGELGSVNPVVVTPEGWAERGPDIVAGWLDSLLLGSGQFCTNPGLVFVPDADSFLASVSLAEPGRMLNSRLEEGFRASTDVVAGLLGIVEAVSGPANEQGVAARVFRTTVAELDPKALETEMFGPAGLVVEYGSAQELADALGTVPGQLTGSVHGTATGDAVAAEAVAALSSRVGRVLYNQWPTGVSVSAAQQHGGPYPASTSPLTTSVGLAAIERFQRPVAFQGFPESLLPAELRTADSRGE</sequence>
<accession>A0ABT9PA44</accession>
<dbReference type="Proteomes" id="UP001235712">
    <property type="component" value="Unassembled WGS sequence"/>
</dbReference>
<dbReference type="InterPro" id="IPR016163">
    <property type="entry name" value="Ald_DH_C"/>
</dbReference>